<reference evidence="1 2" key="1">
    <citation type="submission" date="2018-02" db="EMBL/GenBank/DDBJ databases">
        <title>The genomes of Aspergillus section Nigri reveals drivers in fungal speciation.</title>
        <authorList>
            <consortium name="DOE Joint Genome Institute"/>
            <person name="Vesth T.C."/>
            <person name="Nybo J."/>
            <person name="Theobald S."/>
            <person name="Brandl J."/>
            <person name="Frisvad J.C."/>
            <person name="Nielsen K.F."/>
            <person name="Lyhne E.K."/>
            <person name="Kogle M.E."/>
            <person name="Kuo A."/>
            <person name="Riley R."/>
            <person name="Clum A."/>
            <person name="Nolan M."/>
            <person name="Lipzen A."/>
            <person name="Salamov A."/>
            <person name="Henrissat B."/>
            <person name="Wiebenga A."/>
            <person name="De vries R.P."/>
            <person name="Grigoriev I.V."/>
            <person name="Mortensen U.H."/>
            <person name="Andersen M.R."/>
            <person name="Baker S.E."/>
        </authorList>
    </citation>
    <scope>NUCLEOTIDE SEQUENCE [LARGE SCALE GENOMIC DNA]</scope>
    <source>
        <strain evidence="1 2">CBS 115571</strain>
    </source>
</reference>
<protein>
    <submittedName>
        <fullName evidence="1">Uncharacterized protein</fullName>
    </submittedName>
</protein>
<evidence type="ECO:0000313" key="1">
    <source>
        <dbReference type="EMBL" id="PYI13172.1"/>
    </source>
</evidence>
<dbReference type="AlphaFoldDB" id="A0A2V5GVQ7"/>
<sequence>MRFLSHVHESHRSREDRGLLLYLDPIALAVRRSIHTVLGRQQLRPDSDLYVVPDRLLVLSLHPHCVSVFMI</sequence>
<keyword evidence="2" id="KW-1185">Reference proteome</keyword>
<dbReference type="Proteomes" id="UP000249829">
    <property type="component" value="Unassembled WGS sequence"/>
</dbReference>
<gene>
    <name evidence="1" type="ORF">BO99DRAFT_67295</name>
</gene>
<evidence type="ECO:0000313" key="2">
    <source>
        <dbReference type="Proteomes" id="UP000249829"/>
    </source>
</evidence>
<name>A0A2V5GVQ7_ASPV1</name>
<dbReference type="EMBL" id="KZ825258">
    <property type="protein sequence ID" value="PYI13172.1"/>
    <property type="molecule type" value="Genomic_DNA"/>
</dbReference>
<proteinExistence type="predicted"/>
<accession>A0A2V5GVQ7</accession>
<organism evidence="1 2">
    <name type="scientific">Aspergillus violaceofuscus (strain CBS 115571)</name>
    <dbReference type="NCBI Taxonomy" id="1450538"/>
    <lineage>
        <taxon>Eukaryota</taxon>
        <taxon>Fungi</taxon>
        <taxon>Dikarya</taxon>
        <taxon>Ascomycota</taxon>
        <taxon>Pezizomycotina</taxon>
        <taxon>Eurotiomycetes</taxon>
        <taxon>Eurotiomycetidae</taxon>
        <taxon>Eurotiales</taxon>
        <taxon>Aspergillaceae</taxon>
        <taxon>Aspergillus</taxon>
    </lineage>
</organism>